<keyword evidence="3 7" id="KW-0812">Transmembrane</keyword>
<feature type="transmembrane region" description="Helical" evidence="7">
    <location>
        <begin position="91"/>
        <end position="116"/>
    </location>
</feature>
<evidence type="ECO:0000256" key="6">
    <source>
        <dbReference type="SAM" id="MobiDB-lite"/>
    </source>
</evidence>
<dbReference type="AlphaFoldDB" id="A0A849AKT9"/>
<evidence type="ECO:0000256" key="7">
    <source>
        <dbReference type="SAM" id="Phobius"/>
    </source>
</evidence>
<dbReference type="EMBL" id="JABENB010000002">
    <property type="protein sequence ID" value="NNG40146.1"/>
    <property type="molecule type" value="Genomic_DNA"/>
</dbReference>
<organism evidence="8 9">
    <name type="scientific">Flexivirga aerilata</name>
    <dbReference type="NCBI Taxonomy" id="1656889"/>
    <lineage>
        <taxon>Bacteria</taxon>
        <taxon>Bacillati</taxon>
        <taxon>Actinomycetota</taxon>
        <taxon>Actinomycetes</taxon>
        <taxon>Micrococcales</taxon>
        <taxon>Dermacoccaceae</taxon>
        <taxon>Flexivirga</taxon>
    </lineage>
</organism>
<feature type="region of interest" description="Disordered" evidence="6">
    <location>
        <begin position="329"/>
        <end position="403"/>
    </location>
</feature>
<feature type="transmembrane region" description="Helical" evidence="7">
    <location>
        <begin position="33"/>
        <end position="56"/>
    </location>
</feature>
<feature type="transmembrane region" description="Helical" evidence="7">
    <location>
        <begin position="235"/>
        <end position="258"/>
    </location>
</feature>
<proteinExistence type="predicted"/>
<keyword evidence="2" id="KW-1003">Cell membrane</keyword>
<dbReference type="PANTHER" id="PTHR30213">
    <property type="entry name" value="INNER MEMBRANE PROTEIN YHJD"/>
    <property type="match status" value="1"/>
</dbReference>
<keyword evidence="4 7" id="KW-1133">Transmembrane helix</keyword>
<feature type="transmembrane region" description="Helical" evidence="7">
    <location>
        <begin position="164"/>
        <end position="188"/>
    </location>
</feature>
<name>A0A849AKT9_9MICO</name>
<dbReference type="GO" id="GO:0005886">
    <property type="term" value="C:plasma membrane"/>
    <property type="evidence" value="ECO:0007669"/>
    <property type="project" value="UniProtKB-SubCell"/>
</dbReference>
<dbReference type="PANTHER" id="PTHR30213:SF1">
    <property type="entry name" value="INNER MEMBRANE PROTEIN YHJD"/>
    <property type="match status" value="1"/>
</dbReference>
<dbReference type="InterPro" id="IPR017039">
    <property type="entry name" value="Virul_fac_BrkB"/>
</dbReference>
<comment type="subcellular location">
    <subcellularLocation>
        <location evidence="1">Cell membrane</location>
        <topology evidence="1">Multi-pass membrane protein</topology>
    </subcellularLocation>
</comment>
<evidence type="ECO:0000256" key="5">
    <source>
        <dbReference type="ARBA" id="ARBA00023136"/>
    </source>
</evidence>
<keyword evidence="9" id="KW-1185">Reference proteome</keyword>
<protein>
    <submittedName>
        <fullName evidence="8">Ribonuclease BN</fullName>
    </submittedName>
</protein>
<reference evidence="8 9" key="1">
    <citation type="submission" date="2020-05" db="EMBL/GenBank/DDBJ databases">
        <title>Flexivirga sp. ID2601S isolated from air conditioner.</title>
        <authorList>
            <person name="Kim D.H."/>
        </authorList>
    </citation>
    <scope>NUCLEOTIDE SEQUENCE [LARGE SCALE GENOMIC DNA]</scope>
    <source>
        <strain evidence="8 9">ID2601S</strain>
    </source>
</reference>
<evidence type="ECO:0000313" key="8">
    <source>
        <dbReference type="EMBL" id="NNG40146.1"/>
    </source>
</evidence>
<evidence type="ECO:0000313" key="9">
    <source>
        <dbReference type="Proteomes" id="UP000557772"/>
    </source>
</evidence>
<evidence type="ECO:0000256" key="3">
    <source>
        <dbReference type="ARBA" id="ARBA00022692"/>
    </source>
</evidence>
<feature type="transmembrane region" description="Helical" evidence="7">
    <location>
        <begin position="200"/>
        <end position="223"/>
    </location>
</feature>
<evidence type="ECO:0000256" key="4">
    <source>
        <dbReference type="ARBA" id="ARBA00022989"/>
    </source>
</evidence>
<gene>
    <name evidence="8" type="ORF">HJ588_12815</name>
</gene>
<sequence>MDRTQRRFPPLGYPIAVVYKFFDDLGNFMAALFAYYAFVSLFPMLILATTILGVVLEGNPGLQQELIRSALSEFPIVGDEIKAPSASTGSWISIAVSALVALYGALGAAQAFQYIANSVWQVPRNSRPNPFAARGKSVGLIAVLGTTLLATIGLTSVVPRVIHLAGLAAFGVRVGTICVDILAITFAFRIATARRIKTRDLLPGAVFAGLMWQVLQTVGGIYVEHVVQRNTAIAGQFAVVVGLMIFLYIAGVAIAMSMEIDAVRVLRLWPRALLTPFTDNVRLTAGDIRAYTGLAEATRLKGFERINVTFDRSTDPVEDSADHEEVELPLDFDDDGSPGNEVEAVPPHPSTPQHRLPERPASDDDDDFDPGSQPTIPLVTRRRPAEADSDDSSIVRGPWSKGG</sequence>
<comment type="caution">
    <text evidence="8">The sequence shown here is derived from an EMBL/GenBank/DDBJ whole genome shotgun (WGS) entry which is preliminary data.</text>
</comment>
<evidence type="ECO:0000256" key="1">
    <source>
        <dbReference type="ARBA" id="ARBA00004651"/>
    </source>
</evidence>
<keyword evidence="5 7" id="KW-0472">Membrane</keyword>
<dbReference type="Pfam" id="PF03631">
    <property type="entry name" value="Virul_fac_BrkB"/>
    <property type="match status" value="1"/>
</dbReference>
<evidence type="ECO:0000256" key="2">
    <source>
        <dbReference type="ARBA" id="ARBA00022475"/>
    </source>
</evidence>
<feature type="transmembrane region" description="Helical" evidence="7">
    <location>
        <begin position="137"/>
        <end position="158"/>
    </location>
</feature>
<dbReference type="Proteomes" id="UP000557772">
    <property type="component" value="Unassembled WGS sequence"/>
</dbReference>
<accession>A0A849AKT9</accession>